<feature type="compositionally biased region" description="Polar residues" evidence="1">
    <location>
        <begin position="626"/>
        <end position="648"/>
    </location>
</feature>
<dbReference type="Proteomes" id="UP000728185">
    <property type="component" value="Unassembled WGS sequence"/>
</dbReference>
<feature type="region of interest" description="Disordered" evidence="1">
    <location>
        <begin position="808"/>
        <end position="848"/>
    </location>
</feature>
<dbReference type="OrthoDB" id="6270880at2759"/>
<dbReference type="AlphaFoldDB" id="A0A8E0RQM1"/>
<dbReference type="GO" id="GO:0051965">
    <property type="term" value="P:positive regulation of synapse assembly"/>
    <property type="evidence" value="ECO:0007669"/>
    <property type="project" value="TreeGrafter"/>
</dbReference>
<feature type="transmembrane region" description="Helical" evidence="2">
    <location>
        <begin position="671"/>
        <end position="693"/>
    </location>
</feature>
<accession>A0A8E0RQM1</accession>
<protein>
    <submittedName>
        <fullName evidence="3">Uncharacterized protein</fullName>
    </submittedName>
</protein>
<dbReference type="GO" id="GO:0009986">
    <property type="term" value="C:cell surface"/>
    <property type="evidence" value="ECO:0007669"/>
    <property type="project" value="TreeGrafter"/>
</dbReference>
<evidence type="ECO:0000313" key="4">
    <source>
        <dbReference type="Proteomes" id="UP000728185"/>
    </source>
</evidence>
<feature type="compositionally biased region" description="Basic and acidic residues" evidence="1">
    <location>
        <begin position="837"/>
        <end position="848"/>
    </location>
</feature>
<gene>
    <name evidence="3" type="ORF">FBUS_07141</name>
</gene>
<evidence type="ECO:0000256" key="1">
    <source>
        <dbReference type="SAM" id="MobiDB-lite"/>
    </source>
</evidence>
<feature type="region of interest" description="Disordered" evidence="1">
    <location>
        <begin position="620"/>
        <end position="661"/>
    </location>
</feature>
<sequence>MYFSQPWSPWKGVEPELIYTALPRAHWVSPNATLNTCENNEDQTYCKPTEASLRIKLVWTGDKVTKGKTNATKVEDIDLDDEDASNSDTDLNSVCDFDSLSTRAHAQSCGLFPDAVTELLPPGEDSSLVFSGSNQSDVPIERLSPKQHRLDNVPFTLTFWMRHKARSPPAHSTNQDESSGREHIVCNSDEQATLGNLSDCGTYKTILFYHPVKLLVDGDPVPVDDDLIQITEDVPMHSIRQHSTETRMTVGACWHSRIARYVQHFTGELAAMWLQIGALMPDEQMQCLANCYPRLHVTGPLKSAQLPDLPPLHQSRLDNLIVQASHVTDLTDLMQHVIFYNPRLKISPTRRPEPMAIRLSTTFIYPSNCQVSTVPDLTIRLVRLPLTDTVRNSVWARDLGVTSQSSDGKDHHSTGQLISTTGRVVPMYSLILRSSRSLKQPLTISSNALLQGVWLFPSVELSWIPLAKPDNTERIPMNDTVSHCDVDLCPAEPGDKKIVEFDRRETITVSTDFLPPGLHVEQSTNGMRFRGPVQANQITKTLQHLKWFNLEPEPPRRRCFRLICLAPADSHFGPRLMVQSNVLQETFVIEKIRERVRPRIAKALNRMHYAAFADANGEASAKNAMPSRNTAQNSLHSPSMTVQNQLAEPNSGRKEPGANDPSWKQSLQITYTLMGCAVAVVLISIVVGLTYFFRARHTTRSKAAAVKKGGWAPVSNANENVQPQVPLTGPVHPSGIVERPPVPKTATLEVIINPATHRKEFEEMEDKFCFYDRKLYDDVDEDALDPDNPAFQDAIYDSEQARVYRSFVPGEDPHEDVSDFDVGSDKETQPSVRAVHVAKDTVSRESTA</sequence>
<keyword evidence="2" id="KW-0812">Transmembrane</keyword>
<dbReference type="GO" id="GO:0045211">
    <property type="term" value="C:postsynaptic membrane"/>
    <property type="evidence" value="ECO:0007669"/>
    <property type="project" value="TreeGrafter"/>
</dbReference>
<reference evidence="3" key="1">
    <citation type="submission" date="2019-05" db="EMBL/GenBank/DDBJ databases">
        <title>Annotation for the trematode Fasciolopsis buski.</title>
        <authorList>
            <person name="Choi Y.-J."/>
        </authorList>
    </citation>
    <scope>NUCLEOTIDE SEQUENCE</scope>
    <source>
        <strain evidence="3">HT</strain>
        <tissue evidence="3">Whole worm</tissue>
    </source>
</reference>
<keyword evidence="2" id="KW-0472">Membrane</keyword>
<keyword evidence="2" id="KW-1133">Transmembrane helix</keyword>
<name>A0A8E0RQM1_9TREM</name>
<evidence type="ECO:0000256" key="2">
    <source>
        <dbReference type="SAM" id="Phobius"/>
    </source>
</evidence>
<dbReference type="PANTHER" id="PTHR14139">
    <property type="entry name" value="CALSYNTENIN"/>
    <property type="match status" value="1"/>
</dbReference>
<dbReference type="EMBL" id="LUCM01008152">
    <property type="protein sequence ID" value="KAA0188865.1"/>
    <property type="molecule type" value="Genomic_DNA"/>
</dbReference>
<proteinExistence type="predicted"/>
<feature type="compositionally biased region" description="Basic and acidic residues" evidence="1">
    <location>
        <begin position="811"/>
        <end position="828"/>
    </location>
</feature>
<dbReference type="GO" id="GO:0050806">
    <property type="term" value="P:positive regulation of synaptic transmission"/>
    <property type="evidence" value="ECO:0007669"/>
    <property type="project" value="TreeGrafter"/>
</dbReference>
<evidence type="ECO:0000313" key="3">
    <source>
        <dbReference type="EMBL" id="KAA0188865.1"/>
    </source>
</evidence>
<keyword evidence="4" id="KW-1185">Reference proteome</keyword>
<comment type="caution">
    <text evidence="3">The sequence shown here is derived from an EMBL/GenBank/DDBJ whole genome shotgun (WGS) entry which is preliminary data.</text>
</comment>
<organism evidence="3 4">
    <name type="scientific">Fasciolopsis buskii</name>
    <dbReference type="NCBI Taxonomy" id="27845"/>
    <lineage>
        <taxon>Eukaryota</taxon>
        <taxon>Metazoa</taxon>
        <taxon>Spiralia</taxon>
        <taxon>Lophotrochozoa</taxon>
        <taxon>Platyhelminthes</taxon>
        <taxon>Trematoda</taxon>
        <taxon>Digenea</taxon>
        <taxon>Plagiorchiida</taxon>
        <taxon>Echinostomata</taxon>
        <taxon>Echinostomatoidea</taxon>
        <taxon>Fasciolidae</taxon>
        <taxon>Fasciolopsis</taxon>
    </lineage>
</organism>
<dbReference type="PANTHER" id="PTHR14139:SF2">
    <property type="entry name" value="CALSYNTENIN-1"/>
    <property type="match status" value="1"/>
</dbReference>